<dbReference type="Gene3D" id="2.40.50.180">
    <property type="entry name" value="CheA-289, Domain 4"/>
    <property type="match status" value="1"/>
</dbReference>
<dbReference type="SUPFAM" id="SSF50341">
    <property type="entry name" value="CheW-like"/>
    <property type="match status" value="1"/>
</dbReference>
<evidence type="ECO:0000313" key="3">
    <source>
        <dbReference type="Proteomes" id="UP000184529"/>
    </source>
</evidence>
<dbReference type="Proteomes" id="UP000184529">
    <property type="component" value="Unassembled WGS sequence"/>
</dbReference>
<dbReference type="PROSITE" id="PS50851">
    <property type="entry name" value="CHEW"/>
    <property type="match status" value="1"/>
</dbReference>
<dbReference type="GO" id="GO:0007165">
    <property type="term" value="P:signal transduction"/>
    <property type="evidence" value="ECO:0007669"/>
    <property type="project" value="InterPro"/>
</dbReference>
<reference evidence="3" key="1">
    <citation type="submission" date="2016-11" db="EMBL/GenBank/DDBJ databases">
        <authorList>
            <person name="Varghese N."/>
            <person name="Submissions S."/>
        </authorList>
    </citation>
    <scope>NUCLEOTIDE SEQUENCE [LARGE SCALE GENOMIC DNA]</scope>
    <source>
        <strain evidence="3">DSM 16057</strain>
    </source>
</reference>
<name>A0A1M6K151_9FIRM</name>
<dbReference type="Pfam" id="PF01584">
    <property type="entry name" value="CheW"/>
    <property type="match status" value="1"/>
</dbReference>
<dbReference type="CDD" id="cd00732">
    <property type="entry name" value="CheW"/>
    <property type="match status" value="1"/>
</dbReference>
<dbReference type="PANTHER" id="PTHR22617">
    <property type="entry name" value="CHEMOTAXIS SENSOR HISTIDINE KINASE-RELATED"/>
    <property type="match status" value="1"/>
</dbReference>
<dbReference type="SMART" id="SM00260">
    <property type="entry name" value="CheW"/>
    <property type="match status" value="1"/>
</dbReference>
<evidence type="ECO:0000259" key="1">
    <source>
        <dbReference type="PROSITE" id="PS50851"/>
    </source>
</evidence>
<dbReference type="RefSeq" id="WP_072870459.1">
    <property type="nucleotide sequence ID" value="NZ_FQZM01000039.1"/>
</dbReference>
<dbReference type="GO" id="GO:0006935">
    <property type="term" value="P:chemotaxis"/>
    <property type="evidence" value="ECO:0007669"/>
    <property type="project" value="InterPro"/>
</dbReference>
<dbReference type="EMBL" id="FQZM01000039">
    <property type="protein sequence ID" value="SHJ52614.1"/>
    <property type="molecule type" value="Genomic_DNA"/>
</dbReference>
<dbReference type="InterPro" id="IPR039315">
    <property type="entry name" value="CheW"/>
</dbReference>
<feature type="domain" description="CheW-like" evidence="1">
    <location>
        <begin position="8"/>
        <end position="148"/>
    </location>
</feature>
<gene>
    <name evidence="2" type="ORF">SAMN02745219_02755</name>
</gene>
<dbReference type="GO" id="GO:0005829">
    <property type="term" value="C:cytosol"/>
    <property type="evidence" value="ECO:0007669"/>
    <property type="project" value="TreeGrafter"/>
</dbReference>
<sequence>MNENRQDELQLVVFRLKEQTYGIDIGHVLEIIRATDITAIPGAPAFVEGVINLRGRVIPVIDLAHRLGLAPINISENTRIIIVEVGGATAGMMVDGVSEVLRLSRESIQPPPPMVAGVSAAYLQGIALVDERLIILMDATRVFRREEKEVLQELSRQVEERSAS</sequence>
<organism evidence="2 3">
    <name type="scientific">Desulfofundulus thermosubterraneus DSM 16057</name>
    <dbReference type="NCBI Taxonomy" id="1121432"/>
    <lineage>
        <taxon>Bacteria</taxon>
        <taxon>Bacillati</taxon>
        <taxon>Bacillota</taxon>
        <taxon>Clostridia</taxon>
        <taxon>Eubacteriales</taxon>
        <taxon>Peptococcaceae</taxon>
        <taxon>Desulfofundulus</taxon>
    </lineage>
</organism>
<dbReference type="STRING" id="1121432.SAMN02745219_02755"/>
<evidence type="ECO:0000313" key="2">
    <source>
        <dbReference type="EMBL" id="SHJ52614.1"/>
    </source>
</evidence>
<dbReference type="AlphaFoldDB" id="A0A1M6K151"/>
<dbReference type="InterPro" id="IPR002545">
    <property type="entry name" value="CheW-lke_dom"/>
</dbReference>
<protein>
    <submittedName>
        <fullName evidence="2">CheW protein</fullName>
    </submittedName>
</protein>
<dbReference type="OrthoDB" id="9794382at2"/>
<proteinExistence type="predicted"/>
<dbReference type="Gene3D" id="2.30.30.40">
    <property type="entry name" value="SH3 Domains"/>
    <property type="match status" value="1"/>
</dbReference>
<dbReference type="InterPro" id="IPR036061">
    <property type="entry name" value="CheW-like_dom_sf"/>
</dbReference>
<keyword evidence="3" id="KW-1185">Reference proteome</keyword>
<dbReference type="PANTHER" id="PTHR22617:SF23">
    <property type="entry name" value="CHEMOTAXIS PROTEIN CHEW"/>
    <property type="match status" value="1"/>
</dbReference>
<accession>A0A1M6K151</accession>